<comment type="subcellular location">
    <subcellularLocation>
        <location evidence="1">Membrane</location>
        <topology evidence="1">Multi-pass membrane protein</topology>
    </subcellularLocation>
</comment>
<dbReference type="PIRSF" id="PIRSF016013">
    <property type="entry name" value="AtER_Rer1p"/>
    <property type="match status" value="1"/>
</dbReference>
<feature type="transmembrane region" description="Helical" evidence="7">
    <location>
        <begin position="141"/>
        <end position="158"/>
    </location>
</feature>
<evidence type="ECO:0000256" key="6">
    <source>
        <dbReference type="PIRNR" id="PIRNR016013"/>
    </source>
</evidence>
<evidence type="ECO:0000256" key="4">
    <source>
        <dbReference type="ARBA" id="ARBA00022989"/>
    </source>
</evidence>
<dbReference type="Proteomes" id="UP000051952">
    <property type="component" value="Unassembled WGS sequence"/>
</dbReference>
<dbReference type="GO" id="GO:0006621">
    <property type="term" value="P:protein retention in ER lumen"/>
    <property type="evidence" value="ECO:0007669"/>
    <property type="project" value="TreeGrafter"/>
</dbReference>
<keyword evidence="4 7" id="KW-1133">Transmembrane helix</keyword>
<keyword evidence="3 7" id="KW-0812">Transmembrane</keyword>
<dbReference type="PANTHER" id="PTHR10743">
    <property type="entry name" value="PROTEIN RER1"/>
    <property type="match status" value="1"/>
</dbReference>
<evidence type="ECO:0000256" key="2">
    <source>
        <dbReference type="ARBA" id="ARBA00006070"/>
    </source>
</evidence>
<comment type="function">
    <text evidence="6">Involved in the retrieval of endoplasmic reticulum membrane proteins from the early Golgi compartment.</text>
</comment>
<name>A0A0S4INL9_BODSA</name>
<keyword evidence="5 6" id="KW-0472">Membrane</keyword>
<feature type="transmembrane region" description="Helical" evidence="7">
    <location>
        <begin position="35"/>
        <end position="54"/>
    </location>
</feature>
<sequence length="183" mass="21494">MTRDITGESGSYDKLLFRLRQHYQKYEDLTVPHRPLRWAAFAALLLFFFIRVITYGGFYVVTYGMCIHLLYLTILMITPLSDPEENGMSNDEARLPTAGKQGEFKPFIPKVQEFVVWRSMVKVVLICFVLTWFSIFDIPVFWPILVLYFVILFATQMGHRIKHMLKHKYVPWSAGKPKYVSKD</sequence>
<dbReference type="GO" id="GO:0005783">
    <property type="term" value="C:endoplasmic reticulum"/>
    <property type="evidence" value="ECO:0007669"/>
    <property type="project" value="GOC"/>
</dbReference>
<evidence type="ECO:0000313" key="9">
    <source>
        <dbReference type="Proteomes" id="UP000051952"/>
    </source>
</evidence>
<dbReference type="AlphaFoldDB" id="A0A0S4INL9"/>
<protein>
    <recommendedName>
        <fullName evidence="6">Protein RER1</fullName>
    </recommendedName>
</protein>
<accession>A0A0S4INL9</accession>
<evidence type="ECO:0000256" key="1">
    <source>
        <dbReference type="ARBA" id="ARBA00004141"/>
    </source>
</evidence>
<dbReference type="EMBL" id="CYKH01000199">
    <property type="protein sequence ID" value="CUE81490.1"/>
    <property type="molecule type" value="Genomic_DNA"/>
</dbReference>
<dbReference type="InterPro" id="IPR004932">
    <property type="entry name" value="Rer1"/>
</dbReference>
<dbReference type="PANTHER" id="PTHR10743:SF0">
    <property type="entry name" value="PROTEIN RER1"/>
    <property type="match status" value="1"/>
</dbReference>
<dbReference type="OMA" id="GWYVVCY"/>
<dbReference type="OrthoDB" id="448250at2759"/>
<feature type="transmembrane region" description="Helical" evidence="7">
    <location>
        <begin position="115"/>
        <end position="135"/>
    </location>
</feature>
<gene>
    <name evidence="8" type="ORF">BSAL_56595</name>
</gene>
<reference evidence="9" key="1">
    <citation type="submission" date="2015-09" db="EMBL/GenBank/DDBJ databases">
        <authorList>
            <consortium name="Pathogen Informatics"/>
        </authorList>
    </citation>
    <scope>NUCLEOTIDE SEQUENCE [LARGE SCALE GENOMIC DNA]</scope>
    <source>
        <strain evidence="9">Lake Konstanz</strain>
    </source>
</reference>
<dbReference type="GO" id="GO:0000139">
    <property type="term" value="C:Golgi membrane"/>
    <property type="evidence" value="ECO:0007669"/>
    <property type="project" value="TreeGrafter"/>
</dbReference>
<organism evidence="8 9">
    <name type="scientific">Bodo saltans</name>
    <name type="common">Flagellated protozoan</name>
    <dbReference type="NCBI Taxonomy" id="75058"/>
    <lineage>
        <taxon>Eukaryota</taxon>
        <taxon>Discoba</taxon>
        <taxon>Euglenozoa</taxon>
        <taxon>Kinetoplastea</taxon>
        <taxon>Metakinetoplastina</taxon>
        <taxon>Eubodonida</taxon>
        <taxon>Bodonidae</taxon>
        <taxon>Bodo</taxon>
    </lineage>
</organism>
<dbReference type="Pfam" id="PF03248">
    <property type="entry name" value="Rer1"/>
    <property type="match status" value="1"/>
</dbReference>
<proteinExistence type="inferred from homology"/>
<evidence type="ECO:0000256" key="3">
    <source>
        <dbReference type="ARBA" id="ARBA00022692"/>
    </source>
</evidence>
<keyword evidence="9" id="KW-1185">Reference proteome</keyword>
<dbReference type="GO" id="GO:0006890">
    <property type="term" value="P:retrograde vesicle-mediated transport, Golgi to endoplasmic reticulum"/>
    <property type="evidence" value="ECO:0007669"/>
    <property type="project" value="TreeGrafter"/>
</dbReference>
<comment type="similarity">
    <text evidence="2 6">Belongs to the RER1 family.</text>
</comment>
<dbReference type="VEuPathDB" id="TriTrypDB:BSAL_56595"/>
<evidence type="ECO:0000256" key="5">
    <source>
        <dbReference type="ARBA" id="ARBA00023136"/>
    </source>
</evidence>
<evidence type="ECO:0000313" key="8">
    <source>
        <dbReference type="EMBL" id="CUE81490.1"/>
    </source>
</evidence>
<evidence type="ECO:0000256" key="7">
    <source>
        <dbReference type="SAM" id="Phobius"/>
    </source>
</evidence>